<evidence type="ECO:0000256" key="12">
    <source>
        <dbReference type="ARBA" id="ARBA00049255"/>
    </source>
</evidence>
<evidence type="ECO:0000256" key="4">
    <source>
        <dbReference type="ARBA" id="ARBA00022490"/>
    </source>
</evidence>
<dbReference type="InterPro" id="IPR006195">
    <property type="entry name" value="aa-tRNA-synth_II"/>
</dbReference>
<keyword evidence="6 13" id="KW-0479">Metal-binding</keyword>
<evidence type="ECO:0000256" key="14">
    <source>
        <dbReference type="SAM" id="Coils"/>
    </source>
</evidence>
<evidence type="ECO:0000313" key="16">
    <source>
        <dbReference type="EMBL" id="MBC8527863.1"/>
    </source>
</evidence>
<accession>A0A926CYF0</accession>
<keyword evidence="11 13" id="KW-0030">Aminoacyl-tRNA synthetase</keyword>
<dbReference type="Pfam" id="PF02912">
    <property type="entry name" value="Phe_tRNA-synt_N"/>
    <property type="match status" value="1"/>
</dbReference>
<dbReference type="GO" id="GO:0140096">
    <property type="term" value="F:catalytic activity, acting on a protein"/>
    <property type="evidence" value="ECO:0007669"/>
    <property type="project" value="UniProtKB-ARBA"/>
</dbReference>
<organism evidence="16 17">
    <name type="scientific">Luoshenia tenuis</name>
    <dbReference type="NCBI Taxonomy" id="2763654"/>
    <lineage>
        <taxon>Bacteria</taxon>
        <taxon>Bacillati</taxon>
        <taxon>Bacillota</taxon>
        <taxon>Clostridia</taxon>
        <taxon>Christensenellales</taxon>
        <taxon>Christensenellaceae</taxon>
        <taxon>Luoshenia</taxon>
    </lineage>
</organism>
<comment type="subunit">
    <text evidence="3 13">Tetramer of two alpha and two beta subunits.</text>
</comment>
<keyword evidence="4 13" id="KW-0963">Cytoplasm</keyword>
<dbReference type="PANTHER" id="PTHR11538:SF41">
    <property type="entry name" value="PHENYLALANINE--TRNA LIGASE, MITOCHONDRIAL"/>
    <property type="match status" value="1"/>
</dbReference>
<proteinExistence type="inferred from homology"/>
<evidence type="ECO:0000259" key="15">
    <source>
        <dbReference type="PROSITE" id="PS50862"/>
    </source>
</evidence>
<evidence type="ECO:0000256" key="6">
    <source>
        <dbReference type="ARBA" id="ARBA00022723"/>
    </source>
</evidence>
<dbReference type="CDD" id="cd00496">
    <property type="entry name" value="PheRS_alpha_core"/>
    <property type="match status" value="1"/>
</dbReference>
<keyword evidence="7 13" id="KW-0547">Nucleotide-binding</keyword>
<reference evidence="16" key="1">
    <citation type="submission" date="2020-08" db="EMBL/GenBank/DDBJ databases">
        <title>Genome public.</title>
        <authorList>
            <person name="Liu C."/>
            <person name="Sun Q."/>
        </authorList>
    </citation>
    <scope>NUCLEOTIDE SEQUENCE</scope>
    <source>
        <strain evidence="16">NSJ-44</strain>
    </source>
</reference>
<feature type="coiled-coil region" evidence="14">
    <location>
        <begin position="65"/>
        <end position="92"/>
    </location>
</feature>
<evidence type="ECO:0000256" key="5">
    <source>
        <dbReference type="ARBA" id="ARBA00022598"/>
    </source>
</evidence>
<comment type="catalytic activity">
    <reaction evidence="12 13">
        <text>tRNA(Phe) + L-phenylalanine + ATP = L-phenylalanyl-tRNA(Phe) + AMP + diphosphate + H(+)</text>
        <dbReference type="Rhea" id="RHEA:19413"/>
        <dbReference type="Rhea" id="RHEA-COMP:9668"/>
        <dbReference type="Rhea" id="RHEA-COMP:9699"/>
        <dbReference type="ChEBI" id="CHEBI:15378"/>
        <dbReference type="ChEBI" id="CHEBI:30616"/>
        <dbReference type="ChEBI" id="CHEBI:33019"/>
        <dbReference type="ChEBI" id="CHEBI:58095"/>
        <dbReference type="ChEBI" id="CHEBI:78442"/>
        <dbReference type="ChEBI" id="CHEBI:78531"/>
        <dbReference type="ChEBI" id="CHEBI:456215"/>
        <dbReference type="EC" id="6.1.1.20"/>
    </reaction>
</comment>
<dbReference type="InterPro" id="IPR004188">
    <property type="entry name" value="Phe-tRNA_ligase_II_N"/>
</dbReference>
<dbReference type="InterPro" id="IPR002319">
    <property type="entry name" value="Phenylalanyl-tRNA_Synthase"/>
</dbReference>
<evidence type="ECO:0000256" key="13">
    <source>
        <dbReference type="HAMAP-Rule" id="MF_00281"/>
    </source>
</evidence>
<comment type="cofactor">
    <cofactor evidence="13">
        <name>Mg(2+)</name>
        <dbReference type="ChEBI" id="CHEBI:18420"/>
    </cofactor>
    <text evidence="13">Binds 2 magnesium ions per tetramer.</text>
</comment>
<evidence type="ECO:0000256" key="2">
    <source>
        <dbReference type="ARBA" id="ARBA00010207"/>
    </source>
</evidence>
<dbReference type="GO" id="GO:0000287">
    <property type="term" value="F:magnesium ion binding"/>
    <property type="evidence" value="ECO:0007669"/>
    <property type="project" value="UniProtKB-UniRule"/>
</dbReference>
<feature type="domain" description="Aminoacyl-transfer RNA synthetases class-II family profile" evidence="15">
    <location>
        <begin position="113"/>
        <end position="330"/>
    </location>
</feature>
<dbReference type="GO" id="GO:0016740">
    <property type="term" value="F:transferase activity"/>
    <property type="evidence" value="ECO:0007669"/>
    <property type="project" value="UniProtKB-ARBA"/>
</dbReference>
<keyword evidence="10 13" id="KW-0648">Protein biosynthesis</keyword>
<comment type="caution">
    <text evidence="16">The sequence shown here is derived from an EMBL/GenBank/DDBJ whole genome shotgun (WGS) entry which is preliminary data.</text>
</comment>
<keyword evidence="17" id="KW-1185">Reference proteome</keyword>
<dbReference type="RefSeq" id="WP_249284705.1">
    <property type="nucleotide sequence ID" value="NZ_JACRSO010000001.1"/>
</dbReference>
<dbReference type="AlphaFoldDB" id="A0A926CYF0"/>
<keyword evidence="9 13" id="KW-0460">Magnesium</keyword>
<dbReference type="GO" id="GO:0005737">
    <property type="term" value="C:cytoplasm"/>
    <property type="evidence" value="ECO:0007669"/>
    <property type="project" value="UniProtKB-SubCell"/>
</dbReference>
<comment type="subcellular location">
    <subcellularLocation>
        <location evidence="1 13">Cytoplasm</location>
    </subcellularLocation>
</comment>
<dbReference type="GO" id="GO:0005524">
    <property type="term" value="F:ATP binding"/>
    <property type="evidence" value="ECO:0007669"/>
    <property type="project" value="UniProtKB-UniRule"/>
</dbReference>
<gene>
    <name evidence="13 16" type="primary">pheS</name>
    <name evidence="16" type="ORF">H8699_00230</name>
</gene>
<dbReference type="EC" id="6.1.1.20" evidence="13"/>
<dbReference type="GO" id="GO:0004826">
    <property type="term" value="F:phenylalanine-tRNA ligase activity"/>
    <property type="evidence" value="ECO:0007669"/>
    <property type="project" value="UniProtKB-UniRule"/>
</dbReference>
<dbReference type="PANTHER" id="PTHR11538">
    <property type="entry name" value="PHENYLALANYL-TRNA SYNTHETASE"/>
    <property type="match status" value="1"/>
</dbReference>
<dbReference type="SUPFAM" id="SSF46589">
    <property type="entry name" value="tRNA-binding arm"/>
    <property type="match status" value="1"/>
</dbReference>
<dbReference type="NCBIfam" id="TIGR00468">
    <property type="entry name" value="pheS"/>
    <property type="match status" value="1"/>
</dbReference>
<keyword evidence="8 13" id="KW-0067">ATP-binding</keyword>
<keyword evidence="14" id="KW-0175">Coiled coil</keyword>
<sequence length="339" mass="37633">MQEKLAAIEAAALKELESAAASADVEALRVRVLGKKGELTGLMRGMRELSPEERPAFGQMVNETRAKIESAMACKAQELAQAEKEARLAAEAIDVTLPGKSAPRGKLHPLTLVLRELEEIFTGMGFTVSEGPEVELDHYNFELLNIPKDHPARDMQDSFYFTENMLLRTHTSPMQARYMENHKPPIRIICPGKVYRVDEVDATHSPVFHQMEGLVVDKNIRMSDLYGVLDVFAKSLFGPETRTKFRPSYFPFTEPSAEVDVSCAVCGGKGCRLCKGTGWIEILGCGMVNPNVLAGCGIDPDEYSGFAFGFGLDRIAMIKYGISDIRLFLESDLRFLKQF</sequence>
<dbReference type="InterPro" id="IPR045864">
    <property type="entry name" value="aa-tRNA-synth_II/BPL/LPL"/>
</dbReference>
<evidence type="ECO:0000256" key="9">
    <source>
        <dbReference type="ARBA" id="ARBA00022842"/>
    </source>
</evidence>
<dbReference type="Pfam" id="PF01409">
    <property type="entry name" value="tRNA-synt_2d"/>
    <property type="match status" value="1"/>
</dbReference>
<dbReference type="GO" id="GO:0000049">
    <property type="term" value="F:tRNA binding"/>
    <property type="evidence" value="ECO:0007669"/>
    <property type="project" value="InterPro"/>
</dbReference>
<dbReference type="SUPFAM" id="SSF55681">
    <property type="entry name" value="Class II aaRS and biotin synthetases"/>
    <property type="match status" value="1"/>
</dbReference>
<dbReference type="GO" id="GO:0006432">
    <property type="term" value="P:phenylalanyl-tRNA aminoacylation"/>
    <property type="evidence" value="ECO:0007669"/>
    <property type="project" value="UniProtKB-UniRule"/>
</dbReference>
<protein>
    <recommendedName>
        <fullName evidence="13">Phenylalanine--tRNA ligase alpha subunit</fullName>
        <ecNumber evidence="13">6.1.1.20</ecNumber>
    </recommendedName>
    <alternativeName>
        <fullName evidence="13">Phenylalanyl-tRNA synthetase alpha subunit</fullName>
        <shortName evidence="13">PheRS</shortName>
    </alternativeName>
</protein>
<evidence type="ECO:0000256" key="1">
    <source>
        <dbReference type="ARBA" id="ARBA00004496"/>
    </source>
</evidence>
<dbReference type="Proteomes" id="UP000654279">
    <property type="component" value="Unassembled WGS sequence"/>
</dbReference>
<evidence type="ECO:0000256" key="10">
    <source>
        <dbReference type="ARBA" id="ARBA00022917"/>
    </source>
</evidence>
<evidence type="ECO:0000256" key="3">
    <source>
        <dbReference type="ARBA" id="ARBA00011209"/>
    </source>
</evidence>
<evidence type="ECO:0000313" key="17">
    <source>
        <dbReference type="Proteomes" id="UP000654279"/>
    </source>
</evidence>
<dbReference type="InterPro" id="IPR022911">
    <property type="entry name" value="Phe_tRNA_ligase_alpha1_bac"/>
</dbReference>
<dbReference type="EMBL" id="JACRSO010000001">
    <property type="protein sequence ID" value="MBC8527863.1"/>
    <property type="molecule type" value="Genomic_DNA"/>
</dbReference>
<evidence type="ECO:0000256" key="11">
    <source>
        <dbReference type="ARBA" id="ARBA00023146"/>
    </source>
</evidence>
<keyword evidence="5 13" id="KW-0436">Ligase</keyword>
<evidence type="ECO:0000256" key="7">
    <source>
        <dbReference type="ARBA" id="ARBA00022741"/>
    </source>
</evidence>
<name>A0A926CYF0_9FIRM</name>
<feature type="binding site" evidence="13">
    <location>
        <position position="254"/>
    </location>
    <ligand>
        <name>Mg(2+)</name>
        <dbReference type="ChEBI" id="CHEBI:18420"/>
        <note>shared with beta subunit</note>
    </ligand>
</feature>
<dbReference type="InterPro" id="IPR004529">
    <property type="entry name" value="Phe-tRNA-synth_IIc_asu"/>
</dbReference>
<dbReference type="InterPro" id="IPR010978">
    <property type="entry name" value="tRNA-bd_arm"/>
</dbReference>
<comment type="similarity">
    <text evidence="2 13">Belongs to the class-II aminoacyl-tRNA synthetase family. Phe-tRNA synthetase alpha subunit type 1 subfamily.</text>
</comment>
<dbReference type="PROSITE" id="PS50862">
    <property type="entry name" value="AA_TRNA_LIGASE_II"/>
    <property type="match status" value="1"/>
</dbReference>
<evidence type="ECO:0000256" key="8">
    <source>
        <dbReference type="ARBA" id="ARBA00022840"/>
    </source>
</evidence>
<dbReference type="Gene3D" id="3.30.930.10">
    <property type="entry name" value="Bira Bifunctional Protein, Domain 2"/>
    <property type="match status" value="1"/>
</dbReference>
<dbReference type="HAMAP" id="MF_00281">
    <property type="entry name" value="Phe_tRNA_synth_alpha1"/>
    <property type="match status" value="1"/>
</dbReference>
<dbReference type="FunFam" id="3.30.930.10:FF:000003">
    <property type="entry name" value="Phenylalanine--tRNA ligase alpha subunit"/>
    <property type="match status" value="1"/>
</dbReference>